<dbReference type="Pfam" id="PF13411">
    <property type="entry name" value="MerR_1"/>
    <property type="match status" value="1"/>
</dbReference>
<name>A0A7X0RPF9_9BACL</name>
<keyword evidence="6" id="KW-0489">Methyltransferase</keyword>
<keyword evidence="7" id="KW-1185">Reference proteome</keyword>
<dbReference type="GO" id="GO:0003700">
    <property type="term" value="F:DNA-binding transcription factor activity"/>
    <property type="evidence" value="ECO:0007669"/>
    <property type="project" value="InterPro"/>
</dbReference>
<dbReference type="Pfam" id="PF08241">
    <property type="entry name" value="Methyltransf_11"/>
    <property type="match status" value="1"/>
</dbReference>
<dbReference type="PANTHER" id="PTHR30204:SF69">
    <property type="entry name" value="MERR-FAMILY TRANSCRIPTIONAL REGULATOR"/>
    <property type="match status" value="1"/>
</dbReference>
<sequence>MQIRDVAAKLGISARSVRFYEQKGLIRPEKDAENGYRRFTEQDLWRLQTIVALREAGLGLGETAAALDRIEAGDGDELLGLLELQRSAMYARWLEWKQQIETTERLIGLLRDTGSLAASELTALAAGARRLREARSGWVDRWDFDGRAARHDAEVSAAAQPEAAGMADGGRTDGGTRLKAAGMADGGLADGEAPFQAARMAVAGQSDATARIRPHYEETLSRIAARIRPQPGEHGLDLGAGTGNLAGRLLGQGAQMAAMDQSREMLKRCRAKYPGIETRQGNFVSVPYPDARFDFVVSSFAFRHLDETQQALALSEQRRVLKPGGRLVIADLMNERGRQTAPGEPVSLAALRKRLAADGFAFDAERVGDGIWMIYAEPGPPGD</sequence>
<dbReference type="PRINTS" id="PR00040">
    <property type="entry name" value="HTHMERR"/>
</dbReference>
<dbReference type="InterPro" id="IPR009061">
    <property type="entry name" value="DNA-bd_dom_put_sf"/>
</dbReference>
<dbReference type="CDD" id="cd00592">
    <property type="entry name" value="HTH_MerR-like"/>
    <property type="match status" value="1"/>
</dbReference>
<protein>
    <submittedName>
        <fullName evidence="6">Methyltransferase domain-containing protein</fullName>
    </submittedName>
</protein>
<dbReference type="InterPro" id="IPR047057">
    <property type="entry name" value="MerR_fam"/>
</dbReference>
<dbReference type="CDD" id="cd02440">
    <property type="entry name" value="AdoMet_MTases"/>
    <property type="match status" value="1"/>
</dbReference>
<dbReference type="PANTHER" id="PTHR30204">
    <property type="entry name" value="REDOX-CYCLING DRUG-SENSING TRANSCRIPTIONAL ACTIVATOR SOXR"/>
    <property type="match status" value="1"/>
</dbReference>
<dbReference type="SUPFAM" id="SSF53335">
    <property type="entry name" value="S-adenosyl-L-methionine-dependent methyltransferases"/>
    <property type="match status" value="1"/>
</dbReference>
<dbReference type="InterPro" id="IPR029063">
    <property type="entry name" value="SAM-dependent_MTases_sf"/>
</dbReference>
<proteinExistence type="predicted"/>
<comment type="caution">
    <text evidence="6">The sequence shown here is derived from an EMBL/GenBank/DDBJ whole genome shotgun (WGS) entry which is preliminary data.</text>
</comment>
<dbReference type="GO" id="GO:0008757">
    <property type="term" value="F:S-adenosylmethionine-dependent methyltransferase activity"/>
    <property type="evidence" value="ECO:0007669"/>
    <property type="project" value="InterPro"/>
</dbReference>
<dbReference type="EMBL" id="JACJVP010000019">
    <property type="protein sequence ID" value="MBB6671249.1"/>
    <property type="molecule type" value="Genomic_DNA"/>
</dbReference>
<dbReference type="Proteomes" id="UP000547209">
    <property type="component" value="Unassembled WGS sequence"/>
</dbReference>
<dbReference type="SUPFAM" id="SSF46955">
    <property type="entry name" value="Putative DNA-binding domain"/>
    <property type="match status" value="1"/>
</dbReference>
<organism evidence="6 7">
    <name type="scientific">Cohnella nanjingensis</name>
    <dbReference type="NCBI Taxonomy" id="1387779"/>
    <lineage>
        <taxon>Bacteria</taxon>
        <taxon>Bacillati</taxon>
        <taxon>Bacillota</taxon>
        <taxon>Bacilli</taxon>
        <taxon>Bacillales</taxon>
        <taxon>Paenibacillaceae</taxon>
        <taxon>Cohnella</taxon>
    </lineage>
</organism>
<dbReference type="Gene3D" id="3.40.50.150">
    <property type="entry name" value="Vaccinia Virus protein VP39"/>
    <property type="match status" value="1"/>
</dbReference>
<dbReference type="InterPro" id="IPR013216">
    <property type="entry name" value="Methyltransf_11"/>
</dbReference>
<keyword evidence="3" id="KW-0238">DNA-binding</keyword>
<evidence type="ECO:0000256" key="4">
    <source>
        <dbReference type="ARBA" id="ARBA00023163"/>
    </source>
</evidence>
<keyword evidence="1" id="KW-0678">Repressor</keyword>
<dbReference type="Gene3D" id="1.10.1660.10">
    <property type="match status" value="1"/>
</dbReference>
<dbReference type="SMART" id="SM00422">
    <property type="entry name" value="HTH_MERR"/>
    <property type="match status" value="1"/>
</dbReference>
<keyword evidence="6" id="KW-0808">Transferase</keyword>
<gene>
    <name evidence="6" type="ORF">H7C19_11225</name>
</gene>
<dbReference type="RefSeq" id="WP_185142735.1">
    <property type="nucleotide sequence ID" value="NZ_JACJVP010000019.1"/>
</dbReference>
<feature type="domain" description="HTH merR-type" evidence="5">
    <location>
        <begin position="1"/>
        <end position="69"/>
    </location>
</feature>
<keyword evidence="4" id="KW-0804">Transcription</keyword>
<reference evidence="6 7" key="1">
    <citation type="submission" date="2020-08" db="EMBL/GenBank/DDBJ databases">
        <title>Cohnella phylogeny.</title>
        <authorList>
            <person name="Dunlap C."/>
        </authorList>
    </citation>
    <scope>NUCLEOTIDE SEQUENCE [LARGE SCALE GENOMIC DNA]</scope>
    <source>
        <strain evidence="6 7">DSM 28246</strain>
    </source>
</reference>
<evidence type="ECO:0000256" key="2">
    <source>
        <dbReference type="ARBA" id="ARBA00023015"/>
    </source>
</evidence>
<dbReference type="PROSITE" id="PS50937">
    <property type="entry name" value="HTH_MERR_2"/>
    <property type="match status" value="1"/>
</dbReference>
<evidence type="ECO:0000256" key="3">
    <source>
        <dbReference type="ARBA" id="ARBA00023125"/>
    </source>
</evidence>
<evidence type="ECO:0000256" key="1">
    <source>
        <dbReference type="ARBA" id="ARBA00022491"/>
    </source>
</evidence>
<accession>A0A7X0RPF9</accession>
<dbReference type="AlphaFoldDB" id="A0A7X0RPF9"/>
<keyword evidence="2" id="KW-0805">Transcription regulation</keyword>
<evidence type="ECO:0000259" key="5">
    <source>
        <dbReference type="PROSITE" id="PS50937"/>
    </source>
</evidence>
<evidence type="ECO:0000313" key="7">
    <source>
        <dbReference type="Proteomes" id="UP000547209"/>
    </source>
</evidence>
<dbReference type="GO" id="GO:0003677">
    <property type="term" value="F:DNA binding"/>
    <property type="evidence" value="ECO:0007669"/>
    <property type="project" value="UniProtKB-KW"/>
</dbReference>
<dbReference type="GO" id="GO:0032259">
    <property type="term" value="P:methylation"/>
    <property type="evidence" value="ECO:0007669"/>
    <property type="project" value="UniProtKB-KW"/>
</dbReference>
<evidence type="ECO:0000313" key="6">
    <source>
        <dbReference type="EMBL" id="MBB6671249.1"/>
    </source>
</evidence>
<dbReference type="InterPro" id="IPR000551">
    <property type="entry name" value="MerR-type_HTH_dom"/>
</dbReference>